<evidence type="ECO:0000313" key="3">
    <source>
        <dbReference type="Proteomes" id="UP000289738"/>
    </source>
</evidence>
<dbReference type="AlphaFoldDB" id="A0A444ZNE6"/>
<evidence type="ECO:0000313" key="2">
    <source>
        <dbReference type="EMBL" id="RYR15729.1"/>
    </source>
</evidence>
<name>A0A444ZNE6_ARAHY</name>
<feature type="region of interest" description="Disordered" evidence="1">
    <location>
        <begin position="17"/>
        <end position="63"/>
    </location>
</feature>
<keyword evidence="3" id="KW-1185">Reference proteome</keyword>
<evidence type="ECO:0008006" key="4">
    <source>
        <dbReference type="Google" id="ProtNLM"/>
    </source>
</evidence>
<accession>A0A444ZNE6</accession>
<gene>
    <name evidence="2" type="ORF">Ahy_B04g072647</name>
</gene>
<proteinExistence type="predicted"/>
<sequence length="308" mass="34437">MGTESAVSKSICRFLRASQRIPERKRRKEKEGSKQSDGETYPKDIPSPAKMDRGKAIVQSSGVDKHKDVDVDEEYFDEGDNDMVGTISIIPTEYLGECEGNPDQENEEAFSFIRIEDEPGVFLRPTEKQMSHLRPLHIVAIVNGYKINKVLIDGGAAISLLPQRMLGKVGKHVSELVPTNIAVTDFSCYLTSEGLSVKLRYPDMPYEPTVNDMSRTANLIAEAHCSENKSCEDSIKDQVSTLSHDSCEHPSLFRFISLDLLKLLFDFLSLSVNRDKLLDKEMLLLLSCNQRSSQGGPILAYSSELFLN</sequence>
<comment type="caution">
    <text evidence="2">The sequence shown here is derived from an EMBL/GenBank/DDBJ whole genome shotgun (WGS) entry which is preliminary data.</text>
</comment>
<feature type="compositionally biased region" description="Basic and acidic residues" evidence="1">
    <location>
        <begin position="29"/>
        <end position="42"/>
    </location>
</feature>
<protein>
    <recommendedName>
        <fullName evidence="4">Aspartic peptidase DDI1-type domain-containing protein</fullName>
    </recommendedName>
</protein>
<organism evidence="2 3">
    <name type="scientific">Arachis hypogaea</name>
    <name type="common">Peanut</name>
    <dbReference type="NCBI Taxonomy" id="3818"/>
    <lineage>
        <taxon>Eukaryota</taxon>
        <taxon>Viridiplantae</taxon>
        <taxon>Streptophyta</taxon>
        <taxon>Embryophyta</taxon>
        <taxon>Tracheophyta</taxon>
        <taxon>Spermatophyta</taxon>
        <taxon>Magnoliopsida</taxon>
        <taxon>eudicotyledons</taxon>
        <taxon>Gunneridae</taxon>
        <taxon>Pentapetalae</taxon>
        <taxon>rosids</taxon>
        <taxon>fabids</taxon>
        <taxon>Fabales</taxon>
        <taxon>Fabaceae</taxon>
        <taxon>Papilionoideae</taxon>
        <taxon>50 kb inversion clade</taxon>
        <taxon>dalbergioids sensu lato</taxon>
        <taxon>Dalbergieae</taxon>
        <taxon>Pterocarpus clade</taxon>
        <taxon>Arachis</taxon>
    </lineage>
</organism>
<dbReference type="Proteomes" id="UP000289738">
    <property type="component" value="Chromosome B04"/>
</dbReference>
<reference evidence="2 3" key="1">
    <citation type="submission" date="2019-01" db="EMBL/GenBank/DDBJ databases">
        <title>Sequencing of cultivated peanut Arachis hypogaea provides insights into genome evolution and oil improvement.</title>
        <authorList>
            <person name="Chen X."/>
        </authorList>
    </citation>
    <scope>NUCLEOTIDE SEQUENCE [LARGE SCALE GENOMIC DNA]</scope>
    <source>
        <strain evidence="3">cv. Fuhuasheng</strain>
        <tissue evidence="2">Leaves</tissue>
    </source>
</reference>
<evidence type="ECO:0000256" key="1">
    <source>
        <dbReference type="SAM" id="MobiDB-lite"/>
    </source>
</evidence>
<dbReference type="EMBL" id="SDMP01000014">
    <property type="protein sequence ID" value="RYR15729.1"/>
    <property type="molecule type" value="Genomic_DNA"/>
</dbReference>